<accession>B0XMY3</accession>
<reference evidence="5 6" key="1">
    <citation type="journal article" date="2008" name="PLoS Genet.">
        <title>Genomic islands in the pathogenic filamentous fungus Aspergillus fumigatus.</title>
        <authorList>
            <person name="Fedorova N.D."/>
            <person name="Khaldi N."/>
            <person name="Joardar V.S."/>
            <person name="Maiti R."/>
            <person name="Amedeo P."/>
            <person name="Anderson M.J."/>
            <person name="Crabtree J."/>
            <person name="Silva J.C."/>
            <person name="Badger J.H."/>
            <person name="Albarraq A."/>
            <person name="Angiuoli S."/>
            <person name="Bussey H."/>
            <person name="Bowyer P."/>
            <person name="Cotty P.J."/>
            <person name="Dyer P.S."/>
            <person name="Egan A."/>
            <person name="Galens K."/>
            <person name="Fraser-Liggett C.M."/>
            <person name="Haas B.J."/>
            <person name="Inman J.M."/>
            <person name="Kent R."/>
            <person name="Lemieux S."/>
            <person name="Malavazi I."/>
            <person name="Orvis J."/>
            <person name="Roemer T."/>
            <person name="Ronning C.M."/>
            <person name="Sundaram J.P."/>
            <person name="Sutton G."/>
            <person name="Turner G."/>
            <person name="Venter J.C."/>
            <person name="White O.R."/>
            <person name="Whitty B.R."/>
            <person name="Youngman P."/>
            <person name="Wolfe K.H."/>
            <person name="Goldman G.H."/>
            <person name="Wortman J.R."/>
            <person name="Jiang B."/>
            <person name="Denning D.W."/>
            <person name="Nierman W.C."/>
        </authorList>
    </citation>
    <scope>NUCLEOTIDE SEQUENCE [LARGE SCALE GENOMIC DNA]</scope>
    <source>
        <strain evidence="6">CBS 144.89 / FGSC A1163 / CEA10</strain>
    </source>
</reference>
<evidence type="ECO:0000259" key="4">
    <source>
        <dbReference type="Pfam" id="PF00135"/>
    </source>
</evidence>
<organism evidence="5 6">
    <name type="scientific">Aspergillus fumigatus (strain CBS 144.89 / FGSC A1163 / CEA10)</name>
    <name type="common">Neosartorya fumigata</name>
    <dbReference type="NCBI Taxonomy" id="451804"/>
    <lineage>
        <taxon>Eukaryota</taxon>
        <taxon>Fungi</taxon>
        <taxon>Dikarya</taxon>
        <taxon>Ascomycota</taxon>
        <taxon>Pezizomycotina</taxon>
        <taxon>Eurotiomycetes</taxon>
        <taxon>Eurotiomycetidae</taxon>
        <taxon>Eurotiales</taxon>
        <taxon>Aspergillaceae</taxon>
        <taxon>Aspergillus</taxon>
        <taxon>Aspergillus subgen. Fumigati</taxon>
    </lineage>
</organism>
<name>B0XMY3_ASPFC</name>
<proteinExistence type="inferred from homology"/>
<dbReference type="HOGENOM" id="CLU_006586_14_1_1"/>
<protein>
    <recommendedName>
        <fullName evidence="3">Carboxylic ester hydrolase</fullName>
        <ecNumber evidence="3">3.1.1.-</ecNumber>
    </recommendedName>
</protein>
<dbReference type="EC" id="3.1.1.-" evidence="3"/>
<dbReference type="InterPro" id="IPR029058">
    <property type="entry name" value="AB_hydrolase_fold"/>
</dbReference>
<keyword evidence="6" id="KW-1185">Reference proteome</keyword>
<dbReference type="InterPro" id="IPR019826">
    <property type="entry name" value="Carboxylesterase_B_AS"/>
</dbReference>
<dbReference type="PhylomeDB" id="B0XMY3"/>
<dbReference type="Proteomes" id="UP000001699">
    <property type="component" value="Unassembled WGS sequence"/>
</dbReference>
<comment type="similarity">
    <text evidence="1 3">Belongs to the type-B carboxylesterase/lipase family.</text>
</comment>
<sequence length="594" mass="66320">MTVPMTPFRGRVLINSCLTASPDLLWNLPRLNPHTAARCSSSCLQVMSTPQSAQAGMQTSSISVRISDKSEFHGIVSALGVAHFLGVQFARIPARFRQAELVHPLVMMYGPISPQPPDNSRESRQHLFVGAPAANPKQSEFDCLRLNIYTPRVVISSEEKVPVLVWIHGGGWAIENGNADFSGDFLVRHSVENKKPIVFVSINYRLGLLGFLSSSELSEEAAQYGEVGWANQGLHDQRLALLWVRQLFHEVRNHIHLFGGDGSNVTIAGESAGAWSVLAHLRSDQPLFQRAIIQSAPSWTMILPEEAQLKFNKLLQWAGVPQGATADEKIAALRSVSAEQLIAWNDLLMSPIWDPKWFVGHSSPTSPLDSAEPFPNWVQGIVVGTMRDELSIFGLERFWQTKAMVKSSLNHSLSLPSDPDFSTEVLNEYGILEAGSDTEAVRGFIRVATDACFSRLPYNLARACDSPDSPYLYVYRFDQVDEERNSPLRGKAFHVLDNTYLCRYPAVAGPAAPRSCQATADAFSRMILCHTYGEAPWEPYNIRRLQNVFDGTDTRLEEVRLDDQCWRKFLTTEERVSIFGRFNNKLFSGLIANW</sequence>
<dbReference type="GO" id="GO:0016787">
    <property type="term" value="F:hydrolase activity"/>
    <property type="evidence" value="ECO:0007669"/>
    <property type="project" value="UniProtKB-KW"/>
</dbReference>
<dbReference type="VEuPathDB" id="FungiDB:AFUB_003720"/>
<dbReference type="Pfam" id="PF00135">
    <property type="entry name" value="COesterase"/>
    <property type="match status" value="1"/>
</dbReference>
<keyword evidence="2 3" id="KW-0378">Hydrolase</keyword>
<evidence type="ECO:0000313" key="5">
    <source>
        <dbReference type="EMBL" id="EDP55675.1"/>
    </source>
</evidence>
<evidence type="ECO:0000313" key="6">
    <source>
        <dbReference type="Proteomes" id="UP000001699"/>
    </source>
</evidence>
<dbReference type="ESTHER" id="aspfu-q4wk90">
    <property type="family name" value="Fungal_carboxylesterase_lipase"/>
</dbReference>
<dbReference type="OrthoDB" id="6846267at2759"/>
<dbReference type="AlphaFoldDB" id="B0XMY3"/>
<dbReference type="PANTHER" id="PTHR43142">
    <property type="entry name" value="CARBOXYLIC ESTER HYDROLASE"/>
    <property type="match status" value="1"/>
</dbReference>
<dbReference type="Gene3D" id="3.40.50.1820">
    <property type="entry name" value="alpha/beta hydrolase"/>
    <property type="match status" value="1"/>
</dbReference>
<evidence type="ECO:0000256" key="3">
    <source>
        <dbReference type="RuleBase" id="RU361235"/>
    </source>
</evidence>
<dbReference type="PANTHER" id="PTHR43142:SF6">
    <property type="entry name" value="PUTATIVE (AFU_ORTHOLOGUE AFUA_7G01710)-RELATED"/>
    <property type="match status" value="1"/>
</dbReference>
<dbReference type="SUPFAM" id="SSF53474">
    <property type="entry name" value="alpha/beta-Hydrolases"/>
    <property type="match status" value="1"/>
</dbReference>
<feature type="domain" description="Carboxylesterase type B" evidence="4">
    <location>
        <begin position="80"/>
        <end position="510"/>
    </location>
</feature>
<dbReference type="PROSITE" id="PS00122">
    <property type="entry name" value="CARBOXYLESTERASE_B_1"/>
    <property type="match status" value="1"/>
</dbReference>
<dbReference type="EMBL" id="DS499594">
    <property type="protein sequence ID" value="EDP55675.1"/>
    <property type="molecule type" value="Genomic_DNA"/>
</dbReference>
<evidence type="ECO:0000256" key="2">
    <source>
        <dbReference type="ARBA" id="ARBA00022801"/>
    </source>
</evidence>
<gene>
    <name evidence="5" type="ORF">AFUB_003720</name>
</gene>
<evidence type="ECO:0000256" key="1">
    <source>
        <dbReference type="ARBA" id="ARBA00005964"/>
    </source>
</evidence>
<dbReference type="InterPro" id="IPR002018">
    <property type="entry name" value="CarbesteraseB"/>
</dbReference>